<evidence type="ECO:0000256" key="9">
    <source>
        <dbReference type="ARBA" id="ARBA00023289"/>
    </source>
</evidence>
<dbReference type="AlphaFoldDB" id="A0A6L2PW08"/>
<keyword evidence="4" id="KW-0547">Nucleotide-binding</keyword>
<dbReference type="GO" id="GO:0005525">
    <property type="term" value="F:GTP binding"/>
    <property type="evidence" value="ECO:0007669"/>
    <property type="project" value="UniProtKB-KW"/>
</dbReference>
<dbReference type="InterPro" id="IPR050227">
    <property type="entry name" value="Rab"/>
</dbReference>
<name>A0A6L2PW08_COPFO</name>
<evidence type="ECO:0000256" key="5">
    <source>
        <dbReference type="ARBA" id="ARBA00022801"/>
    </source>
</evidence>
<dbReference type="EMBL" id="BLKM01000501">
    <property type="protein sequence ID" value="GFG34655.1"/>
    <property type="molecule type" value="Genomic_DNA"/>
</dbReference>
<dbReference type="PANTHER" id="PTHR47977">
    <property type="entry name" value="RAS-RELATED PROTEIN RAB"/>
    <property type="match status" value="1"/>
</dbReference>
<dbReference type="PROSITE" id="PS51419">
    <property type="entry name" value="RAB"/>
    <property type="match status" value="1"/>
</dbReference>
<dbReference type="Proteomes" id="UP000502823">
    <property type="component" value="Unassembled WGS sequence"/>
</dbReference>
<keyword evidence="8" id="KW-0449">Lipoprotein</keyword>
<dbReference type="PROSITE" id="PS00675">
    <property type="entry name" value="SIGMA54_INTERACT_1"/>
    <property type="match status" value="1"/>
</dbReference>
<dbReference type="SUPFAM" id="SSF52540">
    <property type="entry name" value="P-loop containing nucleoside triphosphate hydrolases"/>
    <property type="match status" value="1"/>
</dbReference>
<dbReference type="EC" id="3.6.5.2" evidence="2"/>
<dbReference type="FunFam" id="3.40.50.300:FF:000430">
    <property type="entry name" value="Probable Ras-related protein Rab-18"/>
    <property type="match status" value="1"/>
</dbReference>
<dbReference type="FunCoup" id="A0A6L2PW08">
    <property type="interactions" value="1447"/>
</dbReference>
<dbReference type="PROSITE" id="PS51421">
    <property type="entry name" value="RAS"/>
    <property type="match status" value="1"/>
</dbReference>
<dbReference type="InterPro" id="IPR025662">
    <property type="entry name" value="Sigma_54_int_dom_ATP-bd_1"/>
</dbReference>
<dbReference type="GO" id="GO:0015031">
    <property type="term" value="P:protein transport"/>
    <property type="evidence" value="ECO:0007669"/>
    <property type="project" value="UniProtKB-KW"/>
</dbReference>
<keyword evidence="7" id="KW-0342">GTP-binding</keyword>
<keyword evidence="6" id="KW-0653">Protein transport</keyword>
<dbReference type="SMART" id="SM00173">
    <property type="entry name" value="RAS"/>
    <property type="match status" value="1"/>
</dbReference>
<evidence type="ECO:0000256" key="8">
    <source>
        <dbReference type="ARBA" id="ARBA00023288"/>
    </source>
</evidence>
<dbReference type="CDD" id="cd01863">
    <property type="entry name" value="Rab18"/>
    <property type="match status" value="1"/>
</dbReference>
<dbReference type="SMART" id="SM00175">
    <property type="entry name" value="RAB"/>
    <property type="match status" value="1"/>
</dbReference>
<evidence type="ECO:0000256" key="1">
    <source>
        <dbReference type="ARBA" id="ARBA00006270"/>
    </source>
</evidence>
<gene>
    <name evidence="11" type="ORF">Cfor_03069</name>
</gene>
<dbReference type="GO" id="GO:0003925">
    <property type="term" value="F:G protein activity"/>
    <property type="evidence" value="ECO:0007669"/>
    <property type="project" value="UniProtKB-EC"/>
</dbReference>
<accession>A0A6L2PW08</accession>
<evidence type="ECO:0000256" key="2">
    <source>
        <dbReference type="ARBA" id="ARBA00011984"/>
    </source>
</evidence>
<organism evidence="11 12">
    <name type="scientific">Coptotermes formosanus</name>
    <name type="common">Formosan subterranean termite</name>
    <dbReference type="NCBI Taxonomy" id="36987"/>
    <lineage>
        <taxon>Eukaryota</taxon>
        <taxon>Metazoa</taxon>
        <taxon>Ecdysozoa</taxon>
        <taxon>Arthropoda</taxon>
        <taxon>Hexapoda</taxon>
        <taxon>Insecta</taxon>
        <taxon>Pterygota</taxon>
        <taxon>Neoptera</taxon>
        <taxon>Polyneoptera</taxon>
        <taxon>Dictyoptera</taxon>
        <taxon>Blattodea</taxon>
        <taxon>Blattoidea</taxon>
        <taxon>Termitoidae</taxon>
        <taxon>Rhinotermitidae</taxon>
        <taxon>Coptotermes</taxon>
    </lineage>
</organism>
<comment type="caution">
    <text evidence="11">The sequence shown here is derived from an EMBL/GenBank/DDBJ whole genome shotgun (WGS) entry which is preliminary data.</text>
</comment>
<dbReference type="SMART" id="SM00176">
    <property type="entry name" value="RAN"/>
    <property type="match status" value="1"/>
</dbReference>
<dbReference type="Pfam" id="PF00071">
    <property type="entry name" value="Ras"/>
    <property type="match status" value="1"/>
</dbReference>
<keyword evidence="3" id="KW-0813">Transport</keyword>
<keyword evidence="5" id="KW-0378">Hydrolase</keyword>
<evidence type="ECO:0000256" key="7">
    <source>
        <dbReference type="ARBA" id="ARBA00023134"/>
    </source>
</evidence>
<sequence length="175" mass="19916">MDEQILTTLKILIIGESGVGKSSLLLRFVDDNFDPAQALTIGVDFKTKKVTVDDNTVKLAIWDTAGQERFRTLTPSYYRDAQGAVLVYDVTSQQTFTKLETWLDELETYSTKNNIVKMVVGNKIDKENREVSREEGMKFARRHQTLFIESSAKTRDGVQCAFEELVQKVGIYFCL</sequence>
<dbReference type="PROSITE" id="PS51417">
    <property type="entry name" value="ARF"/>
    <property type="match status" value="1"/>
</dbReference>
<dbReference type="OrthoDB" id="9989112at2759"/>
<dbReference type="InterPro" id="IPR027417">
    <property type="entry name" value="P-loop_NTPase"/>
</dbReference>
<dbReference type="InterPro" id="IPR001806">
    <property type="entry name" value="Small_GTPase"/>
</dbReference>
<comment type="similarity">
    <text evidence="1">Belongs to the small GTPase superfamily. Rab family.</text>
</comment>
<dbReference type="Gene3D" id="3.40.50.300">
    <property type="entry name" value="P-loop containing nucleotide triphosphate hydrolases"/>
    <property type="match status" value="1"/>
</dbReference>
<dbReference type="SMART" id="SM00174">
    <property type="entry name" value="RHO"/>
    <property type="match status" value="1"/>
</dbReference>
<comment type="catalytic activity">
    <reaction evidence="10">
        <text>GTP + H2O = GDP + phosphate + H(+)</text>
        <dbReference type="Rhea" id="RHEA:19669"/>
        <dbReference type="ChEBI" id="CHEBI:15377"/>
        <dbReference type="ChEBI" id="CHEBI:15378"/>
        <dbReference type="ChEBI" id="CHEBI:37565"/>
        <dbReference type="ChEBI" id="CHEBI:43474"/>
        <dbReference type="ChEBI" id="CHEBI:58189"/>
        <dbReference type="EC" id="3.6.5.2"/>
    </reaction>
    <physiologicalReaction direction="left-to-right" evidence="10">
        <dbReference type="Rhea" id="RHEA:19670"/>
    </physiologicalReaction>
</comment>
<evidence type="ECO:0000256" key="3">
    <source>
        <dbReference type="ARBA" id="ARBA00022448"/>
    </source>
</evidence>
<dbReference type="InterPro" id="IPR005225">
    <property type="entry name" value="Small_GTP-bd"/>
</dbReference>
<keyword evidence="12" id="KW-1185">Reference proteome</keyword>
<dbReference type="InParanoid" id="A0A6L2PW08"/>
<evidence type="ECO:0000313" key="12">
    <source>
        <dbReference type="Proteomes" id="UP000502823"/>
    </source>
</evidence>
<evidence type="ECO:0000256" key="10">
    <source>
        <dbReference type="ARBA" id="ARBA00047660"/>
    </source>
</evidence>
<dbReference type="NCBIfam" id="TIGR00231">
    <property type="entry name" value="small_GTP"/>
    <property type="match status" value="1"/>
</dbReference>
<evidence type="ECO:0000313" key="11">
    <source>
        <dbReference type="EMBL" id="GFG34655.1"/>
    </source>
</evidence>
<dbReference type="PRINTS" id="PR00449">
    <property type="entry name" value="RASTRNSFRMNG"/>
</dbReference>
<proteinExistence type="inferred from homology"/>
<reference evidence="12" key="1">
    <citation type="submission" date="2020-01" db="EMBL/GenBank/DDBJ databases">
        <title>Draft genome sequence of the Termite Coptotermes fromosanus.</title>
        <authorList>
            <person name="Itakura S."/>
            <person name="Yosikawa Y."/>
            <person name="Umezawa K."/>
        </authorList>
    </citation>
    <scope>NUCLEOTIDE SEQUENCE [LARGE SCALE GENOMIC DNA]</scope>
</reference>
<evidence type="ECO:0000256" key="6">
    <source>
        <dbReference type="ARBA" id="ARBA00022927"/>
    </source>
</evidence>
<keyword evidence="9" id="KW-0636">Prenylation</keyword>
<protein>
    <recommendedName>
        <fullName evidence="2">small monomeric GTPase</fullName>
        <ecNumber evidence="2">3.6.5.2</ecNumber>
    </recommendedName>
</protein>
<evidence type="ECO:0000256" key="4">
    <source>
        <dbReference type="ARBA" id="ARBA00022741"/>
    </source>
</evidence>